<dbReference type="InterPro" id="IPR027417">
    <property type="entry name" value="P-loop_NTPase"/>
</dbReference>
<keyword evidence="3" id="KW-1185">Reference proteome</keyword>
<sequence>MATVGSESLKKLINENGKFCNDDQYELGLNFDIFTYLNKVLESAILPIVIFATNRKMCQVR</sequence>
<reference evidence="2" key="1">
    <citation type="submission" date="2021-06" db="EMBL/GenBank/DDBJ databases">
        <authorList>
            <person name="Kallberg Y."/>
            <person name="Tangrot J."/>
            <person name="Rosling A."/>
        </authorList>
    </citation>
    <scope>NUCLEOTIDE SEQUENCE</scope>
    <source>
        <strain evidence="2">UK204</strain>
    </source>
</reference>
<comment type="caution">
    <text evidence="2">The sequence shown here is derived from an EMBL/GenBank/DDBJ whole genome shotgun (WGS) entry which is preliminary data.</text>
</comment>
<feature type="domain" description="TIP49 P-loop" evidence="1">
    <location>
        <begin position="29"/>
        <end position="61"/>
    </location>
</feature>
<proteinExistence type="predicted"/>
<dbReference type="AlphaFoldDB" id="A0A9N9E0V8"/>
<name>A0A9N9E0V8_9GLOM</name>
<accession>A0A9N9E0V8</accession>
<dbReference type="EMBL" id="CAJVPQ010004629">
    <property type="protein sequence ID" value="CAG8655470.1"/>
    <property type="molecule type" value="Genomic_DNA"/>
</dbReference>
<dbReference type="InterPro" id="IPR010339">
    <property type="entry name" value="TIP49_P-loop"/>
</dbReference>
<evidence type="ECO:0000313" key="2">
    <source>
        <dbReference type="EMBL" id="CAG8655470.1"/>
    </source>
</evidence>
<protein>
    <submittedName>
        <fullName evidence="2">10559_t:CDS:1</fullName>
    </submittedName>
</protein>
<dbReference type="GO" id="GO:0005524">
    <property type="term" value="F:ATP binding"/>
    <property type="evidence" value="ECO:0007669"/>
    <property type="project" value="InterPro"/>
</dbReference>
<evidence type="ECO:0000259" key="1">
    <source>
        <dbReference type="Pfam" id="PF06068"/>
    </source>
</evidence>
<evidence type="ECO:0000313" key="3">
    <source>
        <dbReference type="Proteomes" id="UP000789570"/>
    </source>
</evidence>
<organism evidence="2 3">
    <name type="scientific">Funneliformis caledonium</name>
    <dbReference type="NCBI Taxonomy" id="1117310"/>
    <lineage>
        <taxon>Eukaryota</taxon>
        <taxon>Fungi</taxon>
        <taxon>Fungi incertae sedis</taxon>
        <taxon>Mucoromycota</taxon>
        <taxon>Glomeromycotina</taxon>
        <taxon>Glomeromycetes</taxon>
        <taxon>Glomerales</taxon>
        <taxon>Glomeraceae</taxon>
        <taxon>Funneliformis</taxon>
    </lineage>
</organism>
<dbReference type="OrthoDB" id="10060499at2759"/>
<dbReference type="Proteomes" id="UP000789570">
    <property type="component" value="Unassembled WGS sequence"/>
</dbReference>
<gene>
    <name evidence="2" type="ORF">FCALED_LOCUS11287</name>
</gene>
<dbReference type="Gene3D" id="3.40.50.300">
    <property type="entry name" value="P-loop containing nucleotide triphosphate hydrolases"/>
    <property type="match status" value="1"/>
</dbReference>
<dbReference type="Pfam" id="PF06068">
    <property type="entry name" value="TIP49"/>
    <property type="match status" value="1"/>
</dbReference>